<dbReference type="SUPFAM" id="SSF56935">
    <property type="entry name" value="Porins"/>
    <property type="match status" value="1"/>
</dbReference>
<proteinExistence type="predicted"/>
<dbReference type="Pfam" id="PF07396">
    <property type="entry name" value="Porin_O_P"/>
    <property type="match status" value="1"/>
</dbReference>
<dbReference type="InterPro" id="IPR010870">
    <property type="entry name" value="Porin_O/P"/>
</dbReference>
<evidence type="ECO:0000313" key="1">
    <source>
        <dbReference type="EMBL" id="QNA46667.1"/>
    </source>
</evidence>
<evidence type="ECO:0000313" key="2">
    <source>
        <dbReference type="Proteomes" id="UP000515344"/>
    </source>
</evidence>
<dbReference type="Proteomes" id="UP000515344">
    <property type="component" value="Chromosome"/>
</dbReference>
<name>A0A7G5XMG4_9BACT</name>
<reference evidence="2" key="1">
    <citation type="submission" date="2020-08" db="EMBL/GenBank/DDBJ databases">
        <title>Lacibacter sp. S13-6-6 genome sequencing.</title>
        <authorList>
            <person name="Jin L."/>
        </authorList>
    </citation>
    <scope>NUCLEOTIDE SEQUENCE [LARGE SCALE GENOMIC DNA]</scope>
    <source>
        <strain evidence="2">S13-6-6</strain>
    </source>
</reference>
<dbReference type="KEGG" id="lacs:H4075_02600"/>
<organism evidence="1 2">
    <name type="scientific">Lacibacter sediminis</name>
    <dbReference type="NCBI Taxonomy" id="2760713"/>
    <lineage>
        <taxon>Bacteria</taxon>
        <taxon>Pseudomonadati</taxon>
        <taxon>Bacteroidota</taxon>
        <taxon>Chitinophagia</taxon>
        <taxon>Chitinophagales</taxon>
        <taxon>Chitinophagaceae</taxon>
        <taxon>Lacibacter</taxon>
    </lineage>
</organism>
<dbReference type="InterPro" id="IPR023614">
    <property type="entry name" value="Porin_dom_sf"/>
</dbReference>
<sequence>MIVLLLLHSDNLMAQKNQTDTVVPTPKKKWYETINLRGYMQVRYNRLLETNEDLKCEQCDRSWGKGGGFAIRRGRIILSGDITKNIYFYIQPDFGSSVGSTQNIFQVRDAYLDIGFDKKNEFRLRVGQSKVPYGFENMQSSQNRLPLDRNDGLNSAVSNERDLGAFFYWAPAKVREQYPVFINDNRKGSGDYGVFAFGVYNGQTANRPEQNKKVHVVSRLSYPFKINKQIIEPGIQAYAGEYVLPAEFRTSGVKAANDFAFRDERAAVSLHLYPNPVGILTEYNVGRGPQYNPLTDSIEVKNLKGGYATVYARFQSKKKKEMFFFPYTRVQHYEGGKKHELDARSYNVKEIEMGLEWQVNKNFELTTAYTISSRRFEDSKLRDNFQKGRLLRIQVQLNF</sequence>
<dbReference type="Gene3D" id="2.40.160.10">
    <property type="entry name" value="Porin"/>
    <property type="match status" value="1"/>
</dbReference>
<gene>
    <name evidence="1" type="ORF">H4075_02600</name>
</gene>
<accession>A0A7G5XMG4</accession>
<dbReference type="EMBL" id="CP060007">
    <property type="protein sequence ID" value="QNA46667.1"/>
    <property type="molecule type" value="Genomic_DNA"/>
</dbReference>
<dbReference type="AlphaFoldDB" id="A0A7G5XMG4"/>
<protein>
    <submittedName>
        <fullName evidence="1">Porin</fullName>
    </submittedName>
</protein>
<keyword evidence="2" id="KW-1185">Reference proteome</keyword>